<comment type="caution">
    <text evidence="2">The sequence shown here is derived from an EMBL/GenBank/DDBJ whole genome shotgun (WGS) entry which is preliminary data.</text>
</comment>
<evidence type="ECO:0000313" key="2">
    <source>
        <dbReference type="EMBL" id="MDI6097102.1"/>
    </source>
</evidence>
<organism evidence="2 3">
    <name type="scientific">Actinoplanes sandaracinus</name>
    <dbReference type="NCBI Taxonomy" id="3045177"/>
    <lineage>
        <taxon>Bacteria</taxon>
        <taxon>Bacillati</taxon>
        <taxon>Actinomycetota</taxon>
        <taxon>Actinomycetes</taxon>
        <taxon>Micromonosporales</taxon>
        <taxon>Micromonosporaceae</taxon>
        <taxon>Actinoplanes</taxon>
    </lineage>
</organism>
<dbReference type="Proteomes" id="UP001241758">
    <property type="component" value="Unassembled WGS sequence"/>
</dbReference>
<reference evidence="2 3" key="1">
    <citation type="submission" date="2023-05" db="EMBL/GenBank/DDBJ databases">
        <title>Actinoplanes sp. NEAU-A12 genome sequencing.</title>
        <authorList>
            <person name="Wang Z.-S."/>
        </authorList>
    </citation>
    <scope>NUCLEOTIDE SEQUENCE [LARGE SCALE GENOMIC DNA]</scope>
    <source>
        <strain evidence="2 3">NEAU-A12</strain>
    </source>
</reference>
<gene>
    <name evidence="2" type="ORF">QLQ12_00575</name>
</gene>
<name>A0ABT6WBJ8_9ACTN</name>
<feature type="compositionally biased region" description="Pro residues" evidence="1">
    <location>
        <begin position="8"/>
        <end position="17"/>
    </location>
</feature>
<feature type="compositionally biased region" description="Basic and acidic residues" evidence="1">
    <location>
        <begin position="24"/>
        <end position="33"/>
    </location>
</feature>
<protein>
    <submittedName>
        <fullName evidence="2">Uncharacterized protein</fullName>
    </submittedName>
</protein>
<feature type="region of interest" description="Disordered" evidence="1">
    <location>
        <begin position="1"/>
        <end position="51"/>
    </location>
</feature>
<sequence>MTKEPAEPEQPPPPNLPRHPAARPRAEADRELVPPDADLDTAEGAAPRERR</sequence>
<evidence type="ECO:0000256" key="1">
    <source>
        <dbReference type="SAM" id="MobiDB-lite"/>
    </source>
</evidence>
<proteinExistence type="predicted"/>
<dbReference type="EMBL" id="JASCTH010000001">
    <property type="protein sequence ID" value="MDI6097102.1"/>
    <property type="molecule type" value="Genomic_DNA"/>
</dbReference>
<evidence type="ECO:0000313" key="3">
    <source>
        <dbReference type="Proteomes" id="UP001241758"/>
    </source>
</evidence>
<accession>A0ABT6WBJ8</accession>
<dbReference type="RefSeq" id="WP_282756304.1">
    <property type="nucleotide sequence ID" value="NZ_JASCTH010000001.1"/>
</dbReference>
<keyword evidence="3" id="KW-1185">Reference proteome</keyword>